<dbReference type="GO" id="GO:0031177">
    <property type="term" value="F:phosphopantetheine binding"/>
    <property type="evidence" value="ECO:0007669"/>
    <property type="project" value="TreeGrafter"/>
</dbReference>
<dbReference type="InterPro" id="IPR036736">
    <property type="entry name" value="ACP-like_sf"/>
</dbReference>
<evidence type="ECO:0000256" key="1">
    <source>
        <dbReference type="ARBA" id="ARBA00001957"/>
    </source>
</evidence>
<dbReference type="GO" id="GO:0017000">
    <property type="term" value="P:antibiotic biosynthetic process"/>
    <property type="evidence" value="ECO:0007669"/>
    <property type="project" value="UniProtKB-KW"/>
</dbReference>
<accession>A0A7W3XTU6</accession>
<dbReference type="PROSITE" id="PS00455">
    <property type="entry name" value="AMP_BINDING"/>
    <property type="match status" value="1"/>
</dbReference>
<comment type="similarity">
    <text evidence="2">Belongs to the ATP-dependent AMP-binding enzyme family.</text>
</comment>
<dbReference type="Gene3D" id="3.40.50.980">
    <property type="match status" value="2"/>
</dbReference>
<dbReference type="InterPro" id="IPR009081">
    <property type="entry name" value="PP-bd_ACP"/>
</dbReference>
<dbReference type="Gene3D" id="3.30.559.30">
    <property type="entry name" value="Nonribosomal peptide synthetase, condensation domain"/>
    <property type="match status" value="1"/>
</dbReference>
<evidence type="ECO:0000256" key="7">
    <source>
        <dbReference type="ARBA" id="ARBA00023268"/>
    </source>
</evidence>
<dbReference type="SUPFAM" id="SSF52777">
    <property type="entry name" value="CoA-dependent acyltransferases"/>
    <property type="match status" value="1"/>
</dbReference>
<dbReference type="CDD" id="cd02440">
    <property type="entry name" value="AdoMet_MTases"/>
    <property type="match status" value="1"/>
</dbReference>
<keyword evidence="4" id="KW-0597">Phosphoprotein</keyword>
<comment type="caution">
    <text evidence="9">The sequence shown here is derived from an EMBL/GenBank/DDBJ whole genome shotgun (WGS) entry which is preliminary data.</text>
</comment>
<evidence type="ECO:0000256" key="3">
    <source>
        <dbReference type="ARBA" id="ARBA00022450"/>
    </source>
</evidence>
<dbReference type="GO" id="GO:0043041">
    <property type="term" value="P:amino acid activation for nonribosomal peptide biosynthetic process"/>
    <property type="evidence" value="ECO:0007669"/>
    <property type="project" value="TreeGrafter"/>
</dbReference>
<feature type="domain" description="Carrier" evidence="8">
    <location>
        <begin position="1059"/>
        <end position="1133"/>
    </location>
</feature>
<dbReference type="Gene3D" id="3.30.300.30">
    <property type="match status" value="1"/>
</dbReference>
<dbReference type="InterPro" id="IPR006162">
    <property type="entry name" value="Ppantetheine_attach_site"/>
</dbReference>
<dbReference type="SUPFAM" id="SSF53335">
    <property type="entry name" value="S-adenosyl-L-methionine-dependent methyltransferases"/>
    <property type="match status" value="1"/>
</dbReference>
<reference evidence="9 10" key="1">
    <citation type="submission" date="2020-08" db="EMBL/GenBank/DDBJ databases">
        <title>Genomic Encyclopedia of Type Strains, Phase III (KMG-III): the genomes of soil and plant-associated and newly described type strains.</title>
        <authorList>
            <person name="Whitman W."/>
        </authorList>
    </citation>
    <scope>NUCLEOTIDE SEQUENCE [LARGE SCALE GENOMIC DNA]</scope>
    <source>
        <strain evidence="9 10">CECT 8693</strain>
    </source>
</reference>
<gene>
    <name evidence="9" type="ORF">FHR92_004459</name>
</gene>
<keyword evidence="10" id="KW-1185">Reference proteome</keyword>
<evidence type="ECO:0000256" key="4">
    <source>
        <dbReference type="ARBA" id="ARBA00022553"/>
    </source>
</evidence>
<dbReference type="InterPro" id="IPR001242">
    <property type="entry name" value="Condensation_dom"/>
</dbReference>
<dbReference type="Gene3D" id="3.40.50.12780">
    <property type="entry name" value="N-terminal domain of ligase-like"/>
    <property type="match status" value="1"/>
</dbReference>
<evidence type="ECO:0000256" key="5">
    <source>
        <dbReference type="ARBA" id="ARBA00022598"/>
    </source>
</evidence>
<dbReference type="PROSITE" id="PS00012">
    <property type="entry name" value="PHOSPHOPANTETHEINE"/>
    <property type="match status" value="1"/>
</dbReference>
<dbReference type="PANTHER" id="PTHR45527">
    <property type="entry name" value="NONRIBOSOMAL PEPTIDE SYNTHETASE"/>
    <property type="match status" value="1"/>
</dbReference>
<proteinExistence type="inferred from homology"/>
<evidence type="ECO:0000256" key="6">
    <source>
        <dbReference type="ARBA" id="ARBA00023194"/>
    </source>
</evidence>
<dbReference type="NCBIfam" id="TIGR01733">
    <property type="entry name" value="AA-adenyl-dom"/>
    <property type="match status" value="1"/>
</dbReference>
<dbReference type="EMBL" id="JACJIP010000039">
    <property type="protein sequence ID" value="MBA9087966.1"/>
    <property type="molecule type" value="Genomic_DNA"/>
</dbReference>
<comment type="cofactor">
    <cofactor evidence="1">
        <name>pantetheine 4'-phosphate</name>
        <dbReference type="ChEBI" id="CHEBI:47942"/>
    </cofactor>
</comment>
<dbReference type="Proteomes" id="UP000567067">
    <property type="component" value="Unassembled WGS sequence"/>
</dbReference>
<evidence type="ECO:0000313" key="9">
    <source>
        <dbReference type="EMBL" id="MBA9087966.1"/>
    </source>
</evidence>
<dbReference type="PROSITE" id="PS50075">
    <property type="entry name" value="CARRIER"/>
    <property type="match status" value="1"/>
</dbReference>
<keyword evidence="6" id="KW-0045">Antibiotic biosynthesis</keyword>
<dbReference type="GO" id="GO:0044550">
    <property type="term" value="P:secondary metabolite biosynthetic process"/>
    <property type="evidence" value="ECO:0007669"/>
    <property type="project" value="TreeGrafter"/>
</dbReference>
<dbReference type="Gene3D" id="3.40.50.150">
    <property type="entry name" value="Vaccinia Virus protein VP39"/>
    <property type="match status" value="1"/>
</dbReference>
<dbReference type="GO" id="GO:0005737">
    <property type="term" value="C:cytoplasm"/>
    <property type="evidence" value="ECO:0007669"/>
    <property type="project" value="TreeGrafter"/>
</dbReference>
<dbReference type="RefSeq" id="WP_182539246.1">
    <property type="nucleotide sequence ID" value="NZ_JACJIP010000039.1"/>
</dbReference>
<protein>
    <submittedName>
        <fullName evidence="9">Amino acid adenylation domain-containing protein</fullName>
    </submittedName>
</protein>
<dbReference type="Pfam" id="PF00550">
    <property type="entry name" value="PP-binding"/>
    <property type="match status" value="1"/>
</dbReference>
<organism evidence="9 10">
    <name type="scientific">Fontibacillus solani</name>
    <dbReference type="NCBI Taxonomy" id="1572857"/>
    <lineage>
        <taxon>Bacteria</taxon>
        <taxon>Bacillati</taxon>
        <taxon>Bacillota</taxon>
        <taxon>Bacilli</taxon>
        <taxon>Bacillales</taxon>
        <taxon>Paenibacillaceae</taxon>
        <taxon>Fontibacillus</taxon>
    </lineage>
</organism>
<dbReference type="InterPro" id="IPR000873">
    <property type="entry name" value="AMP-dep_synth/lig_dom"/>
</dbReference>
<dbReference type="PANTHER" id="PTHR45527:SF10">
    <property type="entry name" value="PYOCHELIN SYNTHASE PCHF"/>
    <property type="match status" value="1"/>
</dbReference>
<dbReference type="Gene3D" id="1.10.1200.10">
    <property type="entry name" value="ACP-like"/>
    <property type="match status" value="1"/>
</dbReference>
<dbReference type="GO" id="GO:0016874">
    <property type="term" value="F:ligase activity"/>
    <property type="evidence" value="ECO:0007669"/>
    <property type="project" value="UniProtKB-KW"/>
</dbReference>
<dbReference type="GO" id="GO:0008757">
    <property type="term" value="F:S-adenosylmethionine-dependent methyltransferase activity"/>
    <property type="evidence" value="ECO:0007669"/>
    <property type="project" value="InterPro"/>
</dbReference>
<dbReference type="Pfam" id="PF00668">
    <property type="entry name" value="Condensation"/>
    <property type="match status" value="1"/>
</dbReference>
<evidence type="ECO:0000256" key="2">
    <source>
        <dbReference type="ARBA" id="ARBA00006432"/>
    </source>
</evidence>
<evidence type="ECO:0000259" key="8">
    <source>
        <dbReference type="PROSITE" id="PS50075"/>
    </source>
</evidence>
<keyword evidence="3" id="KW-0596">Phosphopantetheine</keyword>
<dbReference type="InterPro" id="IPR020845">
    <property type="entry name" value="AMP-binding_CS"/>
</dbReference>
<name>A0A7W3XTU6_9BACL</name>
<dbReference type="InterPro" id="IPR010071">
    <property type="entry name" value="AA_adenyl_dom"/>
</dbReference>
<evidence type="ECO:0000313" key="10">
    <source>
        <dbReference type="Proteomes" id="UP000567067"/>
    </source>
</evidence>
<dbReference type="SUPFAM" id="SSF56801">
    <property type="entry name" value="Acetyl-CoA synthetase-like"/>
    <property type="match status" value="1"/>
</dbReference>
<keyword evidence="7" id="KW-0511">Multifunctional enzyme</keyword>
<keyword evidence="5" id="KW-0436">Ligase</keyword>
<sequence length="1554" mass="175649">MRLTEEQIDKGRRYWLNQLSGEVSRTVLPVQYPKSAAYEQAVYRLEVPRHLSSQMVHISKGKKLALYVVLLAAFQAWLGKINGGQSDIAVTIPVLPLSSEDVFGRQIVVRNQLRYEASFREMLEQVKQTITEGYKHQFVGISEIIEDLGLQKEEELQTPLAIAMSGLHEEADIRLLSEGRHEAVVVADSFPEGINLNFYYNARLFAPEAMEIYARSYIFSLEQFLGSPDMRLNDALLLPQEEGQRLIAAFNDTNAAYSSELTIPELIEKQALLAPGNVAVCSEGIEITYAELNEKANRLAGLLMSQGIGPGSYVAVLLDRSVQMIIGVLGTLKAGAAYVPIEPGFPKARIETILRSLPIRSIVTKTSIMRSFQELIWKIDTLQDIVYMDIATARPPAEVVDVRMVGALWDKVAEESVDRVTAGGFISSYSGLPFSEAEVDEYRDRVVELARPYLNSQSNVLEIGCGSGLIAFSIAPMVNRFVGLDPSKVVQEMNRDRSAELQLGHTEWLEGYALQLEEMEASNFDLILMASTVQFFPGYFYFEQVIREAIRCLKPGGALIIADVMDLRQKESFQDSLIQYRKQNSMATYVRGVSDQELYCDEDFFADLQGRISTIGHTEVLHRKKGFENELRFRYDVVLRKELDVGKGENDESLNEEDRLVSGRKRSWTQAHIDRCSASNPRTSLTSEDEAYIIFTSGTTGTPKGVVIRHRPVINLIEWVNRTFGVGAKDRLLFITSLCFDLSVYDIFGTLASGGSIRIASEDELSDRERLLQILCQEGITFWDSAPAALQQLATLLEIDSDGAIPNPDLRLVFMSGDWIPLTLPGVLEKHFPNVQVVALGGATEATVWSNFYPIRKVEEQWVSIPYGTPIQNARYYILDAELQPCPPYVPGNLYIGGECLASGYTDARLTEERFIRDPYREREAADARMYKTGDLARWMPDGIIEFLGRSDHQVKIRGYRIELGDIQAQLLKHPRVLEALVTDWMDSNGSKAICAYYTSSSELSLVELKEYLGGLLPDYMIPSYFVALPTMPITSNGKINRGALPGPQDHIRNTSHEAPSNLEEATLARIWGEVLGLERVGVTEDFYSLGGDSLKAVQVVAKANDYQFVISLKDMLHYRTIREIIQYGGMRIKDEAAAGIAINEEVESKCSTEPSAMASTARKYNSQFETNVEEMPYYYPCVMGAMYTKIRYETGYPIPRGFLPVGGGLGLIVFSVPLSAKLEDRLQIDDIRDVPGFDLLSRLGIEGKPQSFDSVEEGLAWCEERMRQGQAVIGIGTTYYLNYSHDYLMDEDQYASKLIETELGIKPPNEPGFFHSHMFLMVDHTDLGYTVYDSTYNFYGTISENELKRSFAGVGSLEFLQRYPIKYAMSQRVVFDVSFKQFQAIPLQQLALELLEQHINFYTSTEPLEDPAEGKWIYTGLASFQPFRKLIEDAFLEQDFHKELYLFVIFWIRKWKYTYIFFRDFLIDTWSLLELPSLKMLIENVEESIQYLGGVFDRLQDSANRMNELPSAEMYTHFQMVLDGLESLGAKQRKVLNSLQNELISFRKRRGLE</sequence>
<dbReference type="InterPro" id="IPR029063">
    <property type="entry name" value="SAM-dependent_MTases_sf"/>
</dbReference>
<dbReference type="InterPro" id="IPR042099">
    <property type="entry name" value="ANL_N_sf"/>
</dbReference>
<dbReference type="InterPro" id="IPR045851">
    <property type="entry name" value="AMP-bd_C_sf"/>
</dbReference>
<dbReference type="Pfam" id="PF00501">
    <property type="entry name" value="AMP-binding"/>
    <property type="match status" value="2"/>
</dbReference>
<dbReference type="SUPFAM" id="SSF47336">
    <property type="entry name" value="ACP-like"/>
    <property type="match status" value="1"/>
</dbReference>
<dbReference type="InterPro" id="IPR013216">
    <property type="entry name" value="Methyltransf_11"/>
</dbReference>
<dbReference type="Pfam" id="PF08241">
    <property type="entry name" value="Methyltransf_11"/>
    <property type="match status" value="1"/>
</dbReference>